<keyword evidence="2" id="KW-0663">Pyridoxal phosphate</keyword>
<feature type="domain" description="HTH gntR-type" evidence="6">
    <location>
        <begin position="18"/>
        <end position="86"/>
    </location>
</feature>
<evidence type="ECO:0000313" key="7">
    <source>
        <dbReference type="EMBL" id="MFC5767770.1"/>
    </source>
</evidence>
<comment type="caution">
    <text evidence="7">The sequence shown here is derived from an EMBL/GenBank/DDBJ whole genome shotgun (WGS) entry which is preliminary data.</text>
</comment>
<evidence type="ECO:0000259" key="6">
    <source>
        <dbReference type="PROSITE" id="PS50949"/>
    </source>
</evidence>
<keyword evidence="8" id="KW-1185">Reference proteome</keyword>
<dbReference type="RefSeq" id="WP_096447013.1">
    <property type="nucleotide sequence ID" value="NZ_JBHSOG010000002.1"/>
</dbReference>
<dbReference type="SUPFAM" id="SSF46785">
    <property type="entry name" value="Winged helix' DNA-binding domain"/>
    <property type="match status" value="1"/>
</dbReference>
<accession>A0ABW1AKR3</accession>
<keyword evidence="3" id="KW-0805">Transcription regulation</keyword>
<dbReference type="PROSITE" id="PS50949">
    <property type="entry name" value="HTH_GNTR"/>
    <property type="match status" value="1"/>
</dbReference>
<evidence type="ECO:0000256" key="2">
    <source>
        <dbReference type="ARBA" id="ARBA00022898"/>
    </source>
</evidence>
<sequence>MSGKTDLHWTGRVAGFAGARYLAIIQAVEAAIANGELKEGDRLPPQRELAERLDLNIGTVTHAYAEMQKSGRIRGEVGRGTFINRMEGPDGPTTLWDHSVRTDFVDLSHNFPAQIGPHPAAELIMAELCAPLDFPGLLAAQNDAGLETHRRAASDWLGRFGVRAMADDILVTCGAQHGLMLALGALTRPGDIALTEEYAFYGLKSAAAMMGRSLVGVRMDQEGIIPDVLENACRRTGARVLFCTPTLHNPTTATMSLGRRNEIVQICERYDVTIVEDDVYGFMPEPAPAPLSALAPDRAVHVSSISKLVGPGLRIGFLAAPRRYVHAFGVALRASTLMASPINAEWAARLVRSDAIDGIIDAVRTETAARQAIVLANLPKDSVVSNSAAFYFRLKLRNDWTGEAFARAAEANGVGVTPFGVFDVGAMHDSDSVRVCVNAAPDRTTLKHALWQLSELLNDGAPEPVRMGRHV</sequence>
<organism evidence="7 8">
    <name type="scientific">Thauera sinica</name>
    <dbReference type="NCBI Taxonomy" id="2665146"/>
    <lineage>
        <taxon>Bacteria</taxon>
        <taxon>Pseudomonadati</taxon>
        <taxon>Pseudomonadota</taxon>
        <taxon>Betaproteobacteria</taxon>
        <taxon>Rhodocyclales</taxon>
        <taxon>Zoogloeaceae</taxon>
        <taxon>Thauera</taxon>
    </lineage>
</organism>
<dbReference type="CDD" id="cd07377">
    <property type="entry name" value="WHTH_GntR"/>
    <property type="match status" value="1"/>
</dbReference>
<evidence type="ECO:0000256" key="3">
    <source>
        <dbReference type="ARBA" id="ARBA00023015"/>
    </source>
</evidence>
<dbReference type="Pfam" id="PF00155">
    <property type="entry name" value="Aminotran_1_2"/>
    <property type="match status" value="1"/>
</dbReference>
<dbReference type="Proteomes" id="UP001595974">
    <property type="component" value="Unassembled WGS sequence"/>
</dbReference>
<comment type="similarity">
    <text evidence="1">In the C-terminal section; belongs to the class-I pyridoxal-phosphate-dependent aminotransferase family.</text>
</comment>
<dbReference type="GO" id="GO:0008483">
    <property type="term" value="F:transaminase activity"/>
    <property type="evidence" value="ECO:0007669"/>
    <property type="project" value="UniProtKB-KW"/>
</dbReference>
<keyword evidence="5" id="KW-0804">Transcription</keyword>
<dbReference type="Gene3D" id="3.90.1150.10">
    <property type="entry name" value="Aspartate Aminotransferase, domain 1"/>
    <property type="match status" value="1"/>
</dbReference>
<evidence type="ECO:0000256" key="1">
    <source>
        <dbReference type="ARBA" id="ARBA00005384"/>
    </source>
</evidence>
<dbReference type="InterPro" id="IPR036390">
    <property type="entry name" value="WH_DNA-bd_sf"/>
</dbReference>
<proteinExistence type="inferred from homology"/>
<dbReference type="InterPro" id="IPR015424">
    <property type="entry name" value="PyrdxlP-dep_Trfase"/>
</dbReference>
<dbReference type="InterPro" id="IPR051446">
    <property type="entry name" value="HTH_trans_reg/aminotransferase"/>
</dbReference>
<dbReference type="PANTHER" id="PTHR46577:SF1">
    <property type="entry name" value="HTH-TYPE TRANSCRIPTIONAL REGULATORY PROTEIN GABR"/>
    <property type="match status" value="1"/>
</dbReference>
<dbReference type="InterPro" id="IPR004839">
    <property type="entry name" value="Aminotransferase_I/II_large"/>
</dbReference>
<reference evidence="8" key="1">
    <citation type="journal article" date="2019" name="Int. J. Syst. Evol. Microbiol.">
        <title>The Global Catalogue of Microorganisms (GCM) 10K type strain sequencing project: providing services to taxonomists for standard genome sequencing and annotation.</title>
        <authorList>
            <consortium name="The Broad Institute Genomics Platform"/>
            <consortium name="The Broad Institute Genome Sequencing Center for Infectious Disease"/>
            <person name="Wu L."/>
            <person name="Ma J."/>
        </authorList>
    </citation>
    <scope>NUCLEOTIDE SEQUENCE [LARGE SCALE GENOMIC DNA]</scope>
    <source>
        <strain evidence="8">SHR3</strain>
    </source>
</reference>
<dbReference type="EMBL" id="JBHSOG010000002">
    <property type="protein sequence ID" value="MFC5767770.1"/>
    <property type="molecule type" value="Genomic_DNA"/>
</dbReference>
<dbReference type="Gene3D" id="3.40.640.10">
    <property type="entry name" value="Type I PLP-dependent aspartate aminotransferase-like (Major domain)"/>
    <property type="match status" value="1"/>
</dbReference>
<dbReference type="InterPro" id="IPR015422">
    <property type="entry name" value="PyrdxlP-dep_Trfase_small"/>
</dbReference>
<evidence type="ECO:0000313" key="8">
    <source>
        <dbReference type="Proteomes" id="UP001595974"/>
    </source>
</evidence>
<dbReference type="InterPro" id="IPR015421">
    <property type="entry name" value="PyrdxlP-dep_Trfase_major"/>
</dbReference>
<keyword evidence="7" id="KW-0032">Aminotransferase</keyword>
<dbReference type="PANTHER" id="PTHR46577">
    <property type="entry name" value="HTH-TYPE TRANSCRIPTIONAL REGULATORY PROTEIN GABR"/>
    <property type="match status" value="1"/>
</dbReference>
<keyword evidence="4" id="KW-0238">DNA-binding</keyword>
<dbReference type="Gene3D" id="1.10.10.10">
    <property type="entry name" value="Winged helix-like DNA-binding domain superfamily/Winged helix DNA-binding domain"/>
    <property type="match status" value="1"/>
</dbReference>
<keyword evidence="7" id="KW-0808">Transferase</keyword>
<dbReference type="CDD" id="cd00609">
    <property type="entry name" value="AAT_like"/>
    <property type="match status" value="1"/>
</dbReference>
<evidence type="ECO:0000256" key="4">
    <source>
        <dbReference type="ARBA" id="ARBA00023125"/>
    </source>
</evidence>
<dbReference type="SUPFAM" id="SSF53383">
    <property type="entry name" value="PLP-dependent transferases"/>
    <property type="match status" value="1"/>
</dbReference>
<evidence type="ECO:0000256" key="5">
    <source>
        <dbReference type="ARBA" id="ARBA00023163"/>
    </source>
</evidence>
<dbReference type="InterPro" id="IPR036388">
    <property type="entry name" value="WH-like_DNA-bd_sf"/>
</dbReference>
<dbReference type="Pfam" id="PF00392">
    <property type="entry name" value="GntR"/>
    <property type="match status" value="1"/>
</dbReference>
<protein>
    <submittedName>
        <fullName evidence="7">PLP-dependent aminotransferase family protein</fullName>
    </submittedName>
</protein>
<gene>
    <name evidence="7" type="ORF">ACFPTN_00120</name>
</gene>
<dbReference type="SMART" id="SM00345">
    <property type="entry name" value="HTH_GNTR"/>
    <property type="match status" value="1"/>
</dbReference>
<name>A0ABW1AKR3_9RHOO</name>
<dbReference type="InterPro" id="IPR000524">
    <property type="entry name" value="Tscrpt_reg_HTH_GntR"/>
</dbReference>